<dbReference type="InterPro" id="IPR003141">
    <property type="entry name" value="Pol/His_phosphatase_N"/>
</dbReference>
<sequence length="270" mass="30577">MKVDLHVHTTASDGLLSPKDILAKAKDSGLNTLAIADHDTIDGIEEGIKAAKEKGIRLIPALEISARHEKQVHILGYFVDYTDPKFQSFVNKLKNSREERNEKMLKKLENFGFHITMEELKANAQGNIGRPHIADIMVKKGYVSNFGEAFEKYIGNGKPCYVPKERPDIRKSIEIIKKYKGVPVLAHPKYTFLENEELENFVAYLSDIGLGGLEVFYSKHSKEEESQYLKLAEKYSLVPTAGSDYHREGDAFGMELKKEYLEKLLSLQTL</sequence>
<evidence type="ECO:0000313" key="3">
    <source>
        <dbReference type="Proteomes" id="UP000075578"/>
    </source>
</evidence>
<dbReference type="PATRIC" id="fig|1705564.3.peg.695"/>
<dbReference type="SUPFAM" id="SSF89550">
    <property type="entry name" value="PHP domain-like"/>
    <property type="match status" value="1"/>
</dbReference>
<comment type="caution">
    <text evidence="2">The sequence shown here is derived from an EMBL/GenBank/DDBJ whole genome shotgun (WGS) entry which is preliminary data.</text>
</comment>
<reference evidence="2 3" key="1">
    <citation type="journal article" date="2016" name="ISME J.">
        <title>Chasing the elusive Euryarchaeota class WSA2: genomes reveal a uniquely fastidious methyl-reducing methanogen.</title>
        <authorList>
            <person name="Nobu M.K."/>
            <person name="Narihiro T."/>
            <person name="Kuroda K."/>
            <person name="Mei R."/>
            <person name="Liu W.T."/>
        </authorList>
    </citation>
    <scope>NUCLEOTIDE SEQUENCE [LARGE SCALE GENOMIC DNA]</scope>
    <source>
        <strain evidence="2">U1lsi0528_Bin089</strain>
    </source>
</reference>
<dbReference type="PANTHER" id="PTHR42924:SF3">
    <property type="entry name" value="POLYMERASE_HISTIDINOL PHOSPHATASE N-TERMINAL DOMAIN-CONTAINING PROTEIN"/>
    <property type="match status" value="1"/>
</dbReference>
<dbReference type="Pfam" id="PF02811">
    <property type="entry name" value="PHP"/>
    <property type="match status" value="1"/>
</dbReference>
<organism evidence="2 3">
    <name type="scientific">Candidatus Methanofastidiosum methylothiophilum</name>
    <dbReference type="NCBI Taxonomy" id="1705564"/>
    <lineage>
        <taxon>Archaea</taxon>
        <taxon>Methanobacteriati</taxon>
        <taxon>Methanobacteriota</taxon>
        <taxon>Stenosarchaea group</taxon>
        <taxon>Candidatus Methanofastidiosia</taxon>
        <taxon>Candidatus Methanofastidiosales</taxon>
        <taxon>Candidatus Methanofastidiosaceae</taxon>
        <taxon>Candidatus Methanofastidiosum</taxon>
    </lineage>
</organism>
<protein>
    <submittedName>
        <fullName evidence="2">DNA polymerase III PolC</fullName>
    </submittedName>
</protein>
<dbReference type="InterPro" id="IPR052018">
    <property type="entry name" value="PHP_domain"/>
</dbReference>
<feature type="domain" description="Polymerase/histidinol phosphatase N-terminal" evidence="1">
    <location>
        <begin position="3"/>
        <end position="68"/>
    </location>
</feature>
<dbReference type="GO" id="GO:0004534">
    <property type="term" value="F:5'-3' RNA exonuclease activity"/>
    <property type="evidence" value="ECO:0007669"/>
    <property type="project" value="TreeGrafter"/>
</dbReference>
<evidence type="ECO:0000259" key="1">
    <source>
        <dbReference type="SMART" id="SM00481"/>
    </source>
</evidence>
<dbReference type="EMBL" id="LNGD01000027">
    <property type="protein sequence ID" value="KYC52612.1"/>
    <property type="molecule type" value="Genomic_DNA"/>
</dbReference>
<accession>A0A150J5V7</accession>
<dbReference type="AlphaFoldDB" id="A0A150J5V7"/>
<dbReference type="Gene3D" id="3.20.20.140">
    <property type="entry name" value="Metal-dependent hydrolases"/>
    <property type="match status" value="1"/>
</dbReference>
<evidence type="ECO:0000313" key="2">
    <source>
        <dbReference type="EMBL" id="KYC52612.1"/>
    </source>
</evidence>
<dbReference type="Gene3D" id="1.10.150.650">
    <property type="match status" value="1"/>
</dbReference>
<proteinExistence type="predicted"/>
<dbReference type="Proteomes" id="UP000075578">
    <property type="component" value="Unassembled WGS sequence"/>
</dbReference>
<gene>
    <name evidence="2" type="ORF">AMQ74_00679</name>
</gene>
<dbReference type="InterPro" id="IPR016195">
    <property type="entry name" value="Pol/histidinol_Pase-like"/>
</dbReference>
<dbReference type="GO" id="GO:0035312">
    <property type="term" value="F:5'-3' DNA exonuclease activity"/>
    <property type="evidence" value="ECO:0007669"/>
    <property type="project" value="TreeGrafter"/>
</dbReference>
<dbReference type="PANTHER" id="PTHR42924">
    <property type="entry name" value="EXONUCLEASE"/>
    <property type="match status" value="1"/>
</dbReference>
<dbReference type="SMART" id="SM00481">
    <property type="entry name" value="POLIIIAc"/>
    <property type="match status" value="1"/>
</dbReference>
<dbReference type="CDD" id="cd07438">
    <property type="entry name" value="PHP_HisPPase_AMP"/>
    <property type="match status" value="1"/>
</dbReference>
<name>A0A150J5V7_9EURY</name>
<dbReference type="InterPro" id="IPR004013">
    <property type="entry name" value="PHP_dom"/>
</dbReference>